<dbReference type="PANTHER" id="PTHR48099:SF5">
    <property type="entry name" value="C-1-TETRAHYDROFOLATE SYNTHASE, CYTOPLASMIC"/>
    <property type="match status" value="1"/>
</dbReference>
<organism evidence="14 15">
    <name type="scientific">Eiseniibacteriota bacterium</name>
    <dbReference type="NCBI Taxonomy" id="2212470"/>
    <lineage>
        <taxon>Bacteria</taxon>
        <taxon>Candidatus Eiseniibacteriota</taxon>
    </lineage>
</organism>
<dbReference type="PROSITE" id="PS00767">
    <property type="entry name" value="THF_DHG_CYH_2"/>
    <property type="match status" value="1"/>
</dbReference>
<accession>A0A538TXQ5</accession>
<keyword evidence="5 11" id="KW-0378">Hydrolase</keyword>
<feature type="binding site" evidence="11">
    <location>
        <position position="264"/>
    </location>
    <ligand>
        <name>NADP(+)</name>
        <dbReference type="ChEBI" id="CHEBI:58349"/>
    </ligand>
</feature>
<evidence type="ECO:0000256" key="7">
    <source>
        <dbReference type="ARBA" id="ARBA00023002"/>
    </source>
</evidence>
<dbReference type="GO" id="GO:0006164">
    <property type="term" value="P:purine nucleotide biosynthetic process"/>
    <property type="evidence" value="ECO:0007669"/>
    <property type="project" value="UniProtKB-KW"/>
</dbReference>
<dbReference type="PANTHER" id="PTHR48099">
    <property type="entry name" value="C-1-TETRAHYDROFOLATE SYNTHASE, CYTOPLASMIC-RELATED"/>
    <property type="match status" value="1"/>
</dbReference>
<dbReference type="UniPathway" id="UPA00193"/>
<reference evidence="14 15" key="1">
    <citation type="journal article" date="2019" name="Nat. Microbiol.">
        <title>Mediterranean grassland soil C-N compound turnover is dependent on rainfall and depth, and is mediated by genomically divergent microorganisms.</title>
        <authorList>
            <person name="Diamond S."/>
            <person name="Andeer P.F."/>
            <person name="Li Z."/>
            <person name="Crits-Christoph A."/>
            <person name="Burstein D."/>
            <person name="Anantharaman K."/>
            <person name="Lane K.R."/>
            <person name="Thomas B.C."/>
            <person name="Pan C."/>
            <person name="Northen T.R."/>
            <person name="Banfield J.F."/>
        </authorList>
    </citation>
    <scope>NUCLEOTIDE SEQUENCE [LARGE SCALE GENOMIC DNA]</scope>
    <source>
        <strain evidence="14">WS_8</strain>
    </source>
</reference>
<dbReference type="InterPro" id="IPR020631">
    <property type="entry name" value="THF_DH/CycHdrlase_NAD-bd_dom"/>
</dbReference>
<name>A0A538TXQ5_UNCEI</name>
<comment type="function">
    <text evidence="11">Catalyzes the oxidation of 5,10-methylenetetrahydrofolate to 5,10-methenyltetrahydrofolate and then the hydrolysis of 5,10-methenyltetrahydrofolate to 10-formyltetrahydrofolate.</text>
</comment>
<evidence type="ECO:0000256" key="8">
    <source>
        <dbReference type="ARBA" id="ARBA00023102"/>
    </source>
</evidence>
<dbReference type="EC" id="1.5.1.5" evidence="11"/>
<dbReference type="InterPro" id="IPR020867">
    <property type="entry name" value="THF_DH/CycHdrlase_CS"/>
</dbReference>
<comment type="subunit">
    <text evidence="2 11">Homodimer.</text>
</comment>
<dbReference type="EC" id="3.5.4.9" evidence="11"/>
<evidence type="ECO:0000259" key="13">
    <source>
        <dbReference type="Pfam" id="PF02882"/>
    </source>
</evidence>
<evidence type="ECO:0000256" key="10">
    <source>
        <dbReference type="ARBA" id="ARBA00023268"/>
    </source>
</evidence>
<dbReference type="InterPro" id="IPR000672">
    <property type="entry name" value="THF_DH/CycHdrlase"/>
</dbReference>
<dbReference type="GO" id="GO:0004477">
    <property type="term" value="F:methenyltetrahydrofolate cyclohydrolase activity"/>
    <property type="evidence" value="ECO:0007669"/>
    <property type="project" value="UniProtKB-UniRule"/>
</dbReference>
<evidence type="ECO:0000313" key="15">
    <source>
        <dbReference type="Proteomes" id="UP000316609"/>
    </source>
</evidence>
<dbReference type="CDD" id="cd01080">
    <property type="entry name" value="NAD_bind_m-THF_DH_Cyclohyd"/>
    <property type="match status" value="1"/>
</dbReference>
<dbReference type="GO" id="GO:0035999">
    <property type="term" value="P:tetrahydrofolate interconversion"/>
    <property type="evidence" value="ECO:0007669"/>
    <property type="project" value="UniProtKB-UniRule"/>
</dbReference>
<comment type="similarity">
    <text evidence="11">Belongs to the tetrahydrofolate dehydrogenase/cyclohydrolase family.</text>
</comment>
<evidence type="ECO:0000256" key="4">
    <source>
        <dbReference type="ARBA" id="ARBA00022755"/>
    </source>
</evidence>
<keyword evidence="3 11" id="KW-0554">One-carbon metabolism</keyword>
<dbReference type="GO" id="GO:0004488">
    <property type="term" value="F:methylenetetrahydrofolate dehydrogenase (NADP+) activity"/>
    <property type="evidence" value="ECO:0007669"/>
    <property type="project" value="UniProtKB-UniRule"/>
</dbReference>
<evidence type="ECO:0000256" key="11">
    <source>
        <dbReference type="HAMAP-Rule" id="MF_01576"/>
    </source>
</evidence>
<dbReference type="GO" id="GO:0005829">
    <property type="term" value="C:cytosol"/>
    <property type="evidence" value="ECO:0007669"/>
    <property type="project" value="TreeGrafter"/>
</dbReference>
<keyword evidence="7 11" id="KW-0560">Oxidoreductase</keyword>
<dbReference type="InterPro" id="IPR046346">
    <property type="entry name" value="Aminoacid_DH-like_N_sf"/>
</dbReference>
<keyword evidence="8 11" id="KW-0368">Histidine biosynthesis</keyword>
<comment type="catalytic activity">
    <reaction evidence="11">
        <text>(6R)-5,10-methenyltetrahydrofolate + H2O = (6R)-10-formyltetrahydrofolate + H(+)</text>
        <dbReference type="Rhea" id="RHEA:23700"/>
        <dbReference type="ChEBI" id="CHEBI:15377"/>
        <dbReference type="ChEBI" id="CHEBI:15378"/>
        <dbReference type="ChEBI" id="CHEBI:57455"/>
        <dbReference type="ChEBI" id="CHEBI:195366"/>
        <dbReference type="EC" id="3.5.4.9"/>
    </reaction>
</comment>
<dbReference type="FunFam" id="3.40.50.10860:FF:000005">
    <property type="entry name" value="C-1-tetrahydrofolate synthase, cytoplasmic, putative"/>
    <property type="match status" value="1"/>
</dbReference>
<dbReference type="Gene3D" id="3.40.50.720">
    <property type="entry name" value="NAD(P)-binding Rossmann-like Domain"/>
    <property type="match status" value="1"/>
</dbReference>
<feature type="domain" description="Tetrahydrofolate dehydrogenase/cyclohydrolase NAD(P)-binding" evidence="13">
    <location>
        <begin position="169"/>
        <end position="317"/>
    </location>
</feature>
<sequence>MNAILLRIDPRSGRAASIQRLQIPWEAGPAGPARLLAGEEPAAAVRGAVRERVRDLRAGGIVPALALVSVGDDPASAIYLKKKSAACAEVGIDARHVTLAAGTDTSTVVDRVRSLGADPAIHGILVQLPLAAPAEAAAVLEAVPPDKDVDGFHPVSAGRLAAGVPGFVPATPRGILELLRYYHVPLAGRHVVVLGRSNIVGRPLANLLSMRGVDMTVTVGHSQSGLDLAELARQADLLVAAIGRAEAVTADWVKPGAVVVDVGIHRVAAGGGKQRLTGDVEAASVSRVASALTPVPGGVGPMTVAMLVANTVRAAERLLARVKV</sequence>
<protein>
    <recommendedName>
        <fullName evidence="11">Bifunctional protein FolD</fullName>
    </recommendedName>
    <domain>
        <recommendedName>
            <fullName evidence="11">Methylenetetrahydrofolate dehydrogenase</fullName>
            <ecNumber evidence="11">1.5.1.5</ecNumber>
        </recommendedName>
    </domain>
    <domain>
        <recommendedName>
            <fullName evidence="11">Methenyltetrahydrofolate cyclohydrolase</fullName>
            <ecNumber evidence="11">3.5.4.9</ecNumber>
        </recommendedName>
    </domain>
</protein>
<dbReference type="SUPFAM" id="SSF53223">
    <property type="entry name" value="Aminoacid dehydrogenase-like, N-terminal domain"/>
    <property type="match status" value="1"/>
</dbReference>
<dbReference type="Pfam" id="PF00763">
    <property type="entry name" value="THF_DHG_CYH"/>
    <property type="match status" value="1"/>
</dbReference>
<evidence type="ECO:0000256" key="2">
    <source>
        <dbReference type="ARBA" id="ARBA00011738"/>
    </source>
</evidence>
<comment type="caution">
    <text evidence="11">Lacks conserved residue(s) required for the propagation of feature annotation.</text>
</comment>
<feature type="domain" description="Tetrahydrofolate dehydrogenase/cyclohydrolase catalytic" evidence="12">
    <location>
        <begin position="36"/>
        <end position="150"/>
    </location>
</feature>
<keyword evidence="4 11" id="KW-0658">Purine biosynthesis</keyword>
<dbReference type="AlphaFoldDB" id="A0A538TXQ5"/>
<comment type="pathway">
    <text evidence="1 11">One-carbon metabolism; tetrahydrofolate interconversion.</text>
</comment>
<gene>
    <name evidence="11" type="primary">folD</name>
    <name evidence="14" type="ORF">E6K78_01340</name>
</gene>
<keyword evidence="10 11" id="KW-0511">Multifunctional enzyme</keyword>
<dbReference type="EMBL" id="VBOY01000010">
    <property type="protein sequence ID" value="TMQ68426.1"/>
    <property type="molecule type" value="Genomic_DNA"/>
</dbReference>
<dbReference type="HAMAP" id="MF_01576">
    <property type="entry name" value="THF_DHG_CYH"/>
    <property type="match status" value="1"/>
</dbReference>
<feature type="binding site" evidence="11">
    <location>
        <begin position="195"/>
        <end position="197"/>
    </location>
    <ligand>
        <name>NADP(+)</name>
        <dbReference type="ChEBI" id="CHEBI:58349"/>
    </ligand>
</feature>
<evidence type="ECO:0000256" key="3">
    <source>
        <dbReference type="ARBA" id="ARBA00022563"/>
    </source>
</evidence>
<evidence type="ECO:0000256" key="6">
    <source>
        <dbReference type="ARBA" id="ARBA00022857"/>
    </source>
</evidence>
<evidence type="ECO:0000259" key="12">
    <source>
        <dbReference type="Pfam" id="PF00763"/>
    </source>
</evidence>
<keyword evidence="11" id="KW-0028">Amino-acid biosynthesis</keyword>
<evidence type="ECO:0000313" key="14">
    <source>
        <dbReference type="EMBL" id="TMQ68426.1"/>
    </source>
</evidence>
<dbReference type="PRINTS" id="PR00085">
    <property type="entry name" value="THFDHDRGNASE"/>
</dbReference>
<keyword evidence="9 11" id="KW-0486">Methionine biosynthesis</keyword>
<dbReference type="Gene3D" id="3.40.50.10860">
    <property type="entry name" value="Leucine Dehydrogenase, chain A, domain 1"/>
    <property type="match status" value="1"/>
</dbReference>
<dbReference type="Pfam" id="PF02882">
    <property type="entry name" value="THF_DHG_CYH_C"/>
    <property type="match status" value="1"/>
</dbReference>
<dbReference type="FunFam" id="3.40.50.720:FF:000189">
    <property type="entry name" value="Bifunctional protein FolD"/>
    <property type="match status" value="1"/>
</dbReference>
<evidence type="ECO:0000256" key="1">
    <source>
        <dbReference type="ARBA" id="ARBA00004777"/>
    </source>
</evidence>
<dbReference type="SUPFAM" id="SSF51735">
    <property type="entry name" value="NAD(P)-binding Rossmann-fold domains"/>
    <property type="match status" value="1"/>
</dbReference>
<dbReference type="Proteomes" id="UP000316609">
    <property type="component" value="Unassembled WGS sequence"/>
</dbReference>
<comment type="catalytic activity">
    <reaction evidence="11">
        <text>(6R)-5,10-methylene-5,6,7,8-tetrahydrofolate + NADP(+) = (6R)-5,10-methenyltetrahydrofolate + NADPH</text>
        <dbReference type="Rhea" id="RHEA:22812"/>
        <dbReference type="ChEBI" id="CHEBI:15636"/>
        <dbReference type="ChEBI" id="CHEBI:57455"/>
        <dbReference type="ChEBI" id="CHEBI:57783"/>
        <dbReference type="ChEBI" id="CHEBI:58349"/>
        <dbReference type="EC" id="1.5.1.5"/>
    </reaction>
</comment>
<dbReference type="GO" id="GO:0009086">
    <property type="term" value="P:methionine biosynthetic process"/>
    <property type="evidence" value="ECO:0007669"/>
    <property type="project" value="UniProtKB-KW"/>
</dbReference>
<comment type="caution">
    <text evidence="14">The sequence shown here is derived from an EMBL/GenBank/DDBJ whole genome shotgun (WGS) entry which is preliminary data.</text>
</comment>
<proteinExistence type="inferred from homology"/>
<dbReference type="GO" id="GO:0000105">
    <property type="term" value="P:L-histidine biosynthetic process"/>
    <property type="evidence" value="ECO:0007669"/>
    <property type="project" value="UniProtKB-KW"/>
</dbReference>
<keyword evidence="6 11" id="KW-0521">NADP</keyword>
<evidence type="ECO:0000256" key="5">
    <source>
        <dbReference type="ARBA" id="ARBA00022801"/>
    </source>
</evidence>
<evidence type="ECO:0000256" key="9">
    <source>
        <dbReference type="ARBA" id="ARBA00023167"/>
    </source>
</evidence>
<dbReference type="InterPro" id="IPR036291">
    <property type="entry name" value="NAD(P)-bd_dom_sf"/>
</dbReference>
<dbReference type="InterPro" id="IPR020630">
    <property type="entry name" value="THF_DH/CycHdrlase_cat_dom"/>
</dbReference>